<name>A0A4P9ZUE3_9FUNG</name>
<organism evidence="1 2">
    <name type="scientific">Dimargaris cristalligena</name>
    <dbReference type="NCBI Taxonomy" id="215637"/>
    <lineage>
        <taxon>Eukaryota</taxon>
        <taxon>Fungi</taxon>
        <taxon>Fungi incertae sedis</taxon>
        <taxon>Zoopagomycota</taxon>
        <taxon>Kickxellomycotina</taxon>
        <taxon>Dimargaritomycetes</taxon>
        <taxon>Dimargaritales</taxon>
        <taxon>Dimargaritaceae</taxon>
        <taxon>Dimargaris</taxon>
    </lineage>
</organism>
<dbReference type="AlphaFoldDB" id="A0A4P9ZUE3"/>
<dbReference type="EMBL" id="ML002533">
    <property type="protein sequence ID" value="RKP37157.1"/>
    <property type="molecule type" value="Genomic_DNA"/>
</dbReference>
<evidence type="ECO:0000313" key="1">
    <source>
        <dbReference type="EMBL" id="RKP37157.1"/>
    </source>
</evidence>
<reference evidence="2" key="1">
    <citation type="journal article" date="2018" name="Nat. Microbiol.">
        <title>Leveraging single-cell genomics to expand the fungal tree of life.</title>
        <authorList>
            <person name="Ahrendt S.R."/>
            <person name="Quandt C.A."/>
            <person name="Ciobanu D."/>
            <person name="Clum A."/>
            <person name="Salamov A."/>
            <person name="Andreopoulos B."/>
            <person name="Cheng J.F."/>
            <person name="Woyke T."/>
            <person name="Pelin A."/>
            <person name="Henrissat B."/>
            <person name="Reynolds N.K."/>
            <person name="Benny G.L."/>
            <person name="Smith M.E."/>
            <person name="James T.Y."/>
            <person name="Grigoriev I.V."/>
        </authorList>
    </citation>
    <scope>NUCLEOTIDE SEQUENCE [LARGE SCALE GENOMIC DNA]</scope>
    <source>
        <strain evidence="2">RSA 468</strain>
    </source>
</reference>
<evidence type="ECO:0000313" key="2">
    <source>
        <dbReference type="Proteomes" id="UP000268162"/>
    </source>
</evidence>
<gene>
    <name evidence="1" type="ORF">BJ085DRAFT_37321</name>
</gene>
<keyword evidence="2" id="KW-1185">Reference proteome</keyword>
<accession>A0A4P9ZUE3</accession>
<sequence>MSLKNIALTALASQLTPWNSPLRPYSKPITDPNTWKFLNSYDSLPVCLKTDLFNQMELSTFAWWSPKLIDTAPMLEEVFCGKVNHFLAHSIAGVGDEGVPVGDRLSNFINTWSKQMPLEYTNIFFEKLLEKYPALHHEYILNDGAFRTEADGRIHQEQVEFIKRSPPTYFQATNWHYISVGNLPNSVFAGHFPVAYAADAITLFQLAKLHSSVLNLVQQTPVRVQYNLDFLHPKLSLGGLTLLRPGLRWTSLMVIQHTASMVVWNLYRKVDLKQLELFLDLNGPPSSVTNLHQQPIKRGAIYFLLVLASVADDQPLIDNITRRWLSPNARTNGSSTVPGSFEQHRFLNCMAAMGLASDALKVKYFWGIKHQNNMVDARVCTIAYLGSRWLRVVKSGELLVGYHNSQARFLTKVGRPSLRNTVYPAIDVIGSLRGWTTGQQVTTTGRE</sequence>
<dbReference type="Proteomes" id="UP000268162">
    <property type="component" value="Unassembled WGS sequence"/>
</dbReference>
<proteinExistence type="predicted"/>
<protein>
    <submittedName>
        <fullName evidence="1">Uncharacterized protein</fullName>
    </submittedName>
</protein>